<evidence type="ECO:0008006" key="9">
    <source>
        <dbReference type="Google" id="ProtNLM"/>
    </source>
</evidence>
<gene>
    <name evidence="7" type="ORF">FJTKL_06791</name>
</gene>
<evidence type="ECO:0000256" key="2">
    <source>
        <dbReference type="ARBA" id="ARBA00022692"/>
    </source>
</evidence>
<protein>
    <recommendedName>
        <fullName evidence="9">LPXTG-domain-containing protein</fullName>
    </recommendedName>
</protein>
<evidence type="ECO:0000256" key="4">
    <source>
        <dbReference type="ARBA" id="ARBA00023136"/>
    </source>
</evidence>
<comment type="subcellular location">
    <subcellularLocation>
        <location evidence="1">Membrane</location>
        <topology evidence="1">Single-pass membrane protein</topology>
    </subcellularLocation>
</comment>
<keyword evidence="4 6" id="KW-0472">Membrane</keyword>
<keyword evidence="2 6" id="KW-0812">Transmembrane</keyword>
<feature type="transmembrane region" description="Helical" evidence="6">
    <location>
        <begin position="189"/>
        <end position="216"/>
    </location>
</feature>
<dbReference type="InterPro" id="IPR051694">
    <property type="entry name" value="Immunoregulatory_rcpt-like"/>
</dbReference>
<feature type="compositionally biased region" description="Polar residues" evidence="5">
    <location>
        <begin position="268"/>
        <end position="279"/>
    </location>
</feature>
<sequence length="285" mass="30345">MATTPAVTLKGDWVPTNQANCLKTDDIWQWDYGIPEDRRTVVGAPSQTTECLPRAWSRKMTYAGTQCPPRYTEACQVTDDSPAVVCCPTIHDFSCQPSSDLATGPHASIFRCMSQYTDTGSWVVTQTFMTAAEASTSLATPTYGPDYHLFALAIVYATPTSTTDSTGTTDSTSSPTTPSSSNESSSGTLSAGASAGIGVGVAAAAILLGVAGWLLYRRRKKNSRLRAEPPTVDPMRQEGGYGYYQHGNTDPSKSHTQSLRSELPPSGPQRSELSGQTPSPVELGT</sequence>
<dbReference type="PANTHER" id="PTHR15549:SF33">
    <property type="entry name" value="MEMBRANE PROTEIN WSC4, PUTATIVE (AFU_ORTHOLOGUE AFUA_5G09020)-RELATED"/>
    <property type="match status" value="1"/>
</dbReference>
<feature type="compositionally biased region" description="Polar residues" evidence="5">
    <location>
        <begin position="246"/>
        <end position="260"/>
    </location>
</feature>
<feature type="region of interest" description="Disordered" evidence="5">
    <location>
        <begin position="161"/>
        <end position="191"/>
    </location>
</feature>
<evidence type="ECO:0000256" key="1">
    <source>
        <dbReference type="ARBA" id="ARBA00004167"/>
    </source>
</evidence>
<dbReference type="PANTHER" id="PTHR15549">
    <property type="entry name" value="PAIRED IMMUNOGLOBULIN-LIKE TYPE 2 RECEPTOR"/>
    <property type="match status" value="1"/>
</dbReference>
<name>A0ABR4DPS3_9PEZI</name>
<evidence type="ECO:0000256" key="5">
    <source>
        <dbReference type="SAM" id="MobiDB-lite"/>
    </source>
</evidence>
<evidence type="ECO:0000313" key="7">
    <source>
        <dbReference type="EMBL" id="KAL2272348.1"/>
    </source>
</evidence>
<evidence type="ECO:0000256" key="3">
    <source>
        <dbReference type="ARBA" id="ARBA00022989"/>
    </source>
</evidence>
<comment type="caution">
    <text evidence="7">The sequence shown here is derived from an EMBL/GenBank/DDBJ whole genome shotgun (WGS) entry which is preliminary data.</text>
</comment>
<organism evidence="7 8">
    <name type="scientific">Diaporthe vaccinii</name>
    <dbReference type="NCBI Taxonomy" id="105482"/>
    <lineage>
        <taxon>Eukaryota</taxon>
        <taxon>Fungi</taxon>
        <taxon>Dikarya</taxon>
        <taxon>Ascomycota</taxon>
        <taxon>Pezizomycotina</taxon>
        <taxon>Sordariomycetes</taxon>
        <taxon>Sordariomycetidae</taxon>
        <taxon>Diaporthales</taxon>
        <taxon>Diaporthaceae</taxon>
        <taxon>Diaporthe</taxon>
        <taxon>Diaporthe eres species complex</taxon>
    </lineage>
</organism>
<keyword evidence="3 6" id="KW-1133">Transmembrane helix</keyword>
<evidence type="ECO:0000313" key="8">
    <source>
        <dbReference type="Proteomes" id="UP001600888"/>
    </source>
</evidence>
<dbReference type="EMBL" id="JBAWTH010000247">
    <property type="protein sequence ID" value="KAL2272348.1"/>
    <property type="molecule type" value="Genomic_DNA"/>
</dbReference>
<reference evidence="7 8" key="1">
    <citation type="submission" date="2024-03" db="EMBL/GenBank/DDBJ databases">
        <title>A high-quality draft genome sequence of Diaporthe vaccinii, a causative agent of upright dieback and viscid rot disease in cranberry plants.</title>
        <authorList>
            <person name="Sarrasin M."/>
            <person name="Lang B.F."/>
            <person name="Burger G."/>
        </authorList>
    </citation>
    <scope>NUCLEOTIDE SEQUENCE [LARGE SCALE GENOMIC DNA]</scope>
    <source>
        <strain evidence="7 8">IS7</strain>
    </source>
</reference>
<feature type="region of interest" description="Disordered" evidence="5">
    <location>
        <begin position="223"/>
        <end position="285"/>
    </location>
</feature>
<proteinExistence type="predicted"/>
<accession>A0ABR4DPS3</accession>
<evidence type="ECO:0000256" key="6">
    <source>
        <dbReference type="SAM" id="Phobius"/>
    </source>
</evidence>
<keyword evidence="8" id="KW-1185">Reference proteome</keyword>
<dbReference type="Proteomes" id="UP001600888">
    <property type="component" value="Unassembled WGS sequence"/>
</dbReference>